<evidence type="ECO:0000313" key="8">
    <source>
        <dbReference type="EMBL" id="KYC46304.1"/>
    </source>
</evidence>
<sequence length="151" mass="17556">MARMHSRRRGKSGSKKPVRTTMPHWVDKRPEEVVDLVVNMSKEGHGPSMIGIILRDQHGIPDVRLIAGKSINEILKENKLQSEYPEDLFNLIARAVNLRKHLELNPKDLHSTRGLNLIEAKIRRLGKYYTEKGRIPKDWRYHPEKAQLIVR</sequence>
<evidence type="ECO:0000256" key="4">
    <source>
        <dbReference type="HAMAP-Rule" id="MF_01343"/>
    </source>
</evidence>
<dbReference type="Pfam" id="PF08069">
    <property type="entry name" value="Ribosomal_S13_N"/>
    <property type="match status" value="1"/>
</dbReference>
<dbReference type="InterPro" id="IPR012606">
    <property type="entry name" value="Ribosomal_uS15_N"/>
</dbReference>
<evidence type="ECO:0000259" key="7">
    <source>
        <dbReference type="SMART" id="SM01386"/>
    </source>
</evidence>
<dbReference type="PATRIC" id="fig|1706438.3.peg.1606"/>
<dbReference type="Proteomes" id="UP000092403">
    <property type="component" value="Unassembled WGS sequence"/>
</dbReference>
<keyword evidence="3 4" id="KW-0687">Ribonucleoprotein</keyword>
<reference evidence="11 12" key="1">
    <citation type="journal article" date="2016" name="ISME J.">
        <title>Chasing the elusive Euryarchaeota class WSA2: genomes reveal a uniquely fastidious methyl-reducing methanogen.</title>
        <authorList>
            <person name="Nobu M.K."/>
            <person name="Narihiro T."/>
            <person name="Kuroda K."/>
            <person name="Mei R."/>
            <person name="Liu W.T."/>
        </authorList>
    </citation>
    <scope>NUCLEOTIDE SEQUENCE [LARGE SCALE GENOMIC DNA]</scope>
    <source>
        <strain evidence="8">B03fssc0709_Meth_Bin005</strain>
        <strain evidence="9">B15fssc0709_Meth_Bin003</strain>
        <strain evidence="10">BMIXfssc0709_Meth_Bin006</strain>
    </source>
</reference>
<gene>
    <name evidence="4" type="primary">rps15</name>
    <name evidence="8" type="ORF">APG10_00005</name>
    <name evidence="9" type="ORF">APG11_01651</name>
    <name evidence="10" type="ORF">APG12_01601</name>
</gene>
<dbReference type="PROSITE" id="PS00362">
    <property type="entry name" value="RIBOSOMAL_S15"/>
    <property type="match status" value="1"/>
</dbReference>
<keyword evidence="2 4" id="KW-0689">Ribosomal protein</keyword>
<evidence type="ECO:0000313" key="9">
    <source>
        <dbReference type="EMBL" id="KYC46813.1"/>
    </source>
</evidence>
<feature type="region of interest" description="Disordered" evidence="6">
    <location>
        <begin position="1"/>
        <end position="21"/>
    </location>
</feature>
<dbReference type="SUPFAM" id="SSF47060">
    <property type="entry name" value="S15/NS1 RNA-binding domain"/>
    <property type="match status" value="1"/>
</dbReference>
<dbReference type="SMART" id="SM01387">
    <property type="entry name" value="Ribosomal_S15"/>
    <property type="match status" value="1"/>
</dbReference>
<evidence type="ECO:0000313" key="12">
    <source>
        <dbReference type="Proteomes" id="UP000092401"/>
    </source>
</evidence>
<comment type="similarity">
    <text evidence="1 4 5">Belongs to the universal ribosomal protein uS15 family.</text>
</comment>
<dbReference type="PANTHER" id="PTHR11885:SF6">
    <property type="entry name" value="SMALL RIBOSOMAL SUBUNIT PROTEIN US15"/>
    <property type="match status" value="1"/>
</dbReference>
<evidence type="ECO:0000256" key="3">
    <source>
        <dbReference type="ARBA" id="ARBA00023274"/>
    </source>
</evidence>
<dbReference type="AlphaFoldDB" id="A0A150INR2"/>
<comment type="subunit">
    <text evidence="4">Part of the 30S ribosomal subunit.</text>
</comment>
<accession>A0A150IW84</accession>
<comment type="caution">
    <text evidence="8">The sequence shown here is derived from an EMBL/GenBank/DDBJ whole genome shotgun (WGS) entry which is preliminary data.</text>
</comment>
<dbReference type="InterPro" id="IPR023029">
    <property type="entry name" value="Ribosomal_uS15_arc_euk"/>
</dbReference>
<dbReference type="GO" id="GO:0022627">
    <property type="term" value="C:cytosolic small ribosomal subunit"/>
    <property type="evidence" value="ECO:0007669"/>
    <property type="project" value="TreeGrafter"/>
</dbReference>
<dbReference type="FunFam" id="1.10.287.10:FF:000003">
    <property type="entry name" value="40S ribosomal protein S13"/>
    <property type="match status" value="1"/>
</dbReference>
<protein>
    <recommendedName>
        <fullName evidence="4">Small ribosomal subunit protein uS15</fullName>
    </recommendedName>
</protein>
<name>A0A150INR2_9EURY</name>
<feature type="domain" description="Small ribosomal subunit protein uS15 N-terminal" evidence="7">
    <location>
        <begin position="1"/>
        <end position="60"/>
    </location>
</feature>
<dbReference type="Gene3D" id="1.10.287.10">
    <property type="entry name" value="S15/NS1, RNA-binding"/>
    <property type="match status" value="1"/>
</dbReference>
<evidence type="ECO:0000256" key="1">
    <source>
        <dbReference type="ARBA" id="ARBA00008434"/>
    </source>
</evidence>
<dbReference type="GO" id="GO:0006412">
    <property type="term" value="P:translation"/>
    <property type="evidence" value="ECO:0007669"/>
    <property type="project" value="UniProtKB-UniRule"/>
</dbReference>
<dbReference type="Proteomes" id="UP000092401">
    <property type="component" value="Unassembled WGS sequence"/>
</dbReference>
<evidence type="ECO:0000256" key="2">
    <source>
        <dbReference type="ARBA" id="ARBA00022980"/>
    </source>
</evidence>
<proteinExistence type="inferred from homology"/>
<dbReference type="SMART" id="SM01386">
    <property type="entry name" value="Ribosomal_S13_N"/>
    <property type="match status" value="1"/>
</dbReference>
<dbReference type="PATRIC" id="fig|1706436.3.peg.5"/>
<dbReference type="InterPro" id="IPR000589">
    <property type="entry name" value="Ribosomal_uS15"/>
</dbReference>
<dbReference type="Proteomes" id="UP000091929">
    <property type="component" value="Unassembled WGS sequence"/>
</dbReference>
<evidence type="ECO:0000313" key="10">
    <source>
        <dbReference type="EMBL" id="KYC49261.1"/>
    </source>
</evidence>
<dbReference type="PATRIC" id="fig|1706437.3.peg.1662"/>
<dbReference type="EMBL" id="LNGE01000001">
    <property type="protein sequence ID" value="KYC46304.1"/>
    <property type="molecule type" value="Genomic_DNA"/>
</dbReference>
<dbReference type="Gene3D" id="4.10.860.130">
    <property type="match status" value="1"/>
</dbReference>
<dbReference type="GO" id="GO:0003735">
    <property type="term" value="F:structural constituent of ribosome"/>
    <property type="evidence" value="ECO:0007669"/>
    <property type="project" value="InterPro"/>
</dbReference>
<evidence type="ECO:0000256" key="5">
    <source>
        <dbReference type="RuleBase" id="RU003919"/>
    </source>
</evidence>
<evidence type="ECO:0000313" key="11">
    <source>
        <dbReference type="Proteomes" id="UP000091929"/>
    </source>
</evidence>
<feature type="compositionally biased region" description="Basic residues" evidence="6">
    <location>
        <begin position="1"/>
        <end position="18"/>
    </location>
</feature>
<dbReference type="Pfam" id="PF00312">
    <property type="entry name" value="Ribosomal_S15"/>
    <property type="match status" value="1"/>
</dbReference>
<dbReference type="NCBIfam" id="NF006331">
    <property type="entry name" value="PRK08561.1"/>
    <property type="match status" value="1"/>
</dbReference>
<dbReference type="CDD" id="cd00353">
    <property type="entry name" value="Ribosomal_S15p_S13e"/>
    <property type="match status" value="1"/>
</dbReference>
<dbReference type="GO" id="GO:0070181">
    <property type="term" value="F:small ribosomal subunit rRNA binding"/>
    <property type="evidence" value="ECO:0007669"/>
    <property type="project" value="TreeGrafter"/>
</dbReference>
<accession>A0A150INR2</accession>
<accession>A0A150IPA6</accession>
<dbReference type="HAMAP" id="MF_01343_A">
    <property type="entry name" value="Ribosomal_uS15_A"/>
    <property type="match status" value="1"/>
</dbReference>
<dbReference type="EMBL" id="LNGF01000044">
    <property type="protein sequence ID" value="KYC46813.1"/>
    <property type="molecule type" value="Genomic_DNA"/>
</dbReference>
<dbReference type="InterPro" id="IPR009068">
    <property type="entry name" value="uS15_NS1_RNA-bd_sf"/>
</dbReference>
<evidence type="ECO:0000256" key="6">
    <source>
        <dbReference type="SAM" id="MobiDB-lite"/>
    </source>
</evidence>
<dbReference type="PANTHER" id="PTHR11885">
    <property type="entry name" value="RIBOSOMAL PROTEIN S15P/S13E"/>
    <property type="match status" value="1"/>
</dbReference>
<organism evidence="8 12">
    <name type="scientific">Candidatus Methanofastidiosum methylothiophilum</name>
    <dbReference type="NCBI Taxonomy" id="1705564"/>
    <lineage>
        <taxon>Archaea</taxon>
        <taxon>Methanobacteriati</taxon>
        <taxon>Methanobacteriota</taxon>
        <taxon>Stenosarchaea group</taxon>
        <taxon>Candidatus Methanofastidiosia</taxon>
        <taxon>Candidatus Methanofastidiosales</taxon>
        <taxon>Candidatus Methanofastidiosaceae</taxon>
        <taxon>Candidatus Methanofastidiosum</taxon>
    </lineage>
</organism>
<dbReference type="EMBL" id="LNJC01000041">
    <property type="protein sequence ID" value="KYC49261.1"/>
    <property type="molecule type" value="Genomic_DNA"/>
</dbReference>